<organism evidence="7 8">
    <name type="scientific">Leptosia nina</name>
    <dbReference type="NCBI Taxonomy" id="320188"/>
    <lineage>
        <taxon>Eukaryota</taxon>
        <taxon>Metazoa</taxon>
        <taxon>Ecdysozoa</taxon>
        <taxon>Arthropoda</taxon>
        <taxon>Hexapoda</taxon>
        <taxon>Insecta</taxon>
        <taxon>Pterygota</taxon>
        <taxon>Neoptera</taxon>
        <taxon>Endopterygota</taxon>
        <taxon>Lepidoptera</taxon>
        <taxon>Glossata</taxon>
        <taxon>Ditrysia</taxon>
        <taxon>Papilionoidea</taxon>
        <taxon>Pieridae</taxon>
        <taxon>Pierinae</taxon>
        <taxon>Leptosia</taxon>
    </lineage>
</organism>
<gene>
    <name evidence="7" type="ORF">LNINA_LOCUS5382</name>
</gene>
<dbReference type="Proteomes" id="UP001497472">
    <property type="component" value="Unassembled WGS sequence"/>
</dbReference>
<dbReference type="Pfam" id="PF00089">
    <property type="entry name" value="Trypsin"/>
    <property type="match status" value="1"/>
</dbReference>
<comment type="caution">
    <text evidence="7">The sequence shown here is derived from an EMBL/GenBank/DDBJ whole genome shotgun (WGS) entry which is preliminary data.</text>
</comment>
<dbReference type="PANTHER" id="PTHR24264">
    <property type="entry name" value="TRYPSIN-RELATED"/>
    <property type="match status" value="1"/>
</dbReference>
<evidence type="ECO:0000256" key="1">
    <source>
        <dbReference type="ARBA" id="ARBA00004613"/>
    </source>
</evidence>
<dbReference type="PANTHER" id="PTHR24264:SF65">
    <property type="entry name" value="SRCR DOMAIN-CONTAINING PROTEIN"/>
    <property type="match status" value="1"/>
</dbReference>
<dbReference type="InterPro" id="IPR009003">
    <property type="entry name" value="Peptidase_S1_PA"/>
</dbReference>
<dbReference type="InterPro" id="IPR033116">
    <property type="entry name" value="TRYPSIN_SER"/>
</dbReference>
<dbReference type="InterPro" id="IPR043504">
    <property type="entry name" value="Peptidase_S1_PA_chymotrypsin"/>
</dbReference>
<dbReference type="GO" id="GO:0004252">
    <property type="term" value="F:serine-type endopeptidase activity"/>
    <property type="evidence" value="ECO:0007669"/>
    <property type="project" value="InterPro"/>
</dbReference>
<name>A0AAV1JA35_9NEOP</name>
<evidence type="ECO:0000256" key="5">
    <source>
        <dbReference type="ARBA" id="ARBA00022825"/>
    </source>
</evidence>
<evidence type="ECO:0000313" key="7">
    <source>
        <dbReference type="EMBL" id="CAK1545764.1"/>
    </source>
</evidence>
<comment type="subcellular location">
    <subcellularLocation>
        <location evidence="1">Secreted</location>
    </subcellularLocation>
</comment>
<reference evidence="7 8" key="1">
    <citation type="submission" date="2023-11" db="EMBL/GenBank/DDBJ databases">
        <authorList>
            <person name="Okamura Y."/>
        </authorList>
    </citation>
    <scope>NUCLEOTIDE SEQUENCE [LARGE SCALE GENOMIC DNA]</scope>
</reference>
<dbReference type="GO" id="GO:0006508">
    <property type="term" value="P:proteolysis"/>
    <property type="evidence" value="ECO:0007669"/>
    <property type="project" value="UniProtKB-KW"/>
</dbReference>
<evidence type="ECO:0000256" key="4">
    <source>
        <dbReference type="ARBA" id="ARBA00022801"/>
    </source>
</evidence>
<evidence type="ECO:0000256" key="2">
    <source>
        <dbReference type="ARBA" id="ARBA00022525"/>
    </source>
</evidence>
<evidence type="ECO:0000256" key="3">
    <source>
        <dbReference type="ARBA" id="ARBA00022670"/>
    </source>
</evidence>
<evidence type="ECO:0000313" key="8">
    <source>
        <dbReference type="Proteomes" id="UP001497472"/>
    </source>
</evidence>
<feature type="domain" description="Peptidase S1" evidence="6">
    <location>
        <begin position="1"/>
        <end position="81"/>
    </location>
</feature>
<dbReference type="AlphaFoldDB" id="A0AAV1JA35"/>
<dbReference type="InterPro" id="IPR001254">
    <property type="entry name" value="Trypsin_dom"/>
</dbReference>
<keyword evidence="8" id="KW-1185">Reference proteome</keyword>
<keyword evidence="2" id="KW-0964">Secreted</keyword>
<dbReference type="PROSITE" id="PS50240">
    <property type="entry name" value="TRYPSIN_DOM"/>
    <property type="match status" value="1"/>
</dbReference>
<dbReference type="EMBL" id="CAVLEF010000007">
    <property type="protein sequence ID" value="CAK1545764.1"/>
    <property type="molecule type" value="Genomic_DNA"/>
</dbReference>
<dbReference type="InterPro" id="IPR050127">
    <property type="entry name" value="Serine_Proteases_S1"/>
</dbReference>
<dbReference type="GO" id="GO:0005615">
    <property type="term" value="C:extracellular space"/>
    <property type="evidence" value="ECO:0007669"/>
    <property type="project" value="TreeGrafter"/>
</dbReference>
<dbReference type="PROSITE" id="PS00135">
    <property type="entry name" value="TRYPSIN_SER"/>
    <property type="match status" value="1"/>
</dbReference>
<protein>
    <recommendedName>
        <fullName evidence="6">Peptidase S1 domain-containing protein</fullName>
    </recommendedName>
</protein>
<keyword evidence="5" id="KW-0720">Serine protease</keyword>
<dbReference type="SUPFAM" id="SSF50494">
    <property type="entry name" value="Trypsin-like serine proteases"/>
    <property type="match status" value="1"/>
</dbReference>
<keyword evidence="3" id="KW-0645">Protease</keyword>
<sequence length="81" mass="8861">MCAERYRQLLREDRVTSNMICAGVWDVGQKDPCSGDSGGPLYTGGIVVGIVSWGFHCAEPFYPGVATDVASYTNWIIKSTR</sequence>
<evidence type="ECO:0000259" key="6">
    <source>
        <dbReference type="PROSITE" id="PS50240"/>
    </source>
</evidence>
<accession>A0AAV1JA35</accession>
<dbReference type="Gene3D" id="2.40.10.10">
    <property type="entry name" value="Trypsin-like serine proteases"/>
    <property type="match status" value="1"/>
</dbReference>
<keyword evidence="4" id="KW-0378">Hydrolase</keyword>
<proteinExistence type="predicted"/>